<dbReference type="PROSITE" id="PS50043">
    <property type="entry name" value="HTH_LUXR_2"/>
    <property type="match status" value="1"/>
</dbReference>
<reference evidence="3 4" key="1">
    <citation type="journal article" date="2013" name="Biodegradation">
        <title>Quantitative proteomic analysis of ibuprofen-degrading Patulibacter sp. strain I11.</title>
        <authorList>
            <person name="Almeida B."/>
            <person name="Kjeldal H."/>
            <person name="Lolas I."/>
            <person name="Knudsen A.D."/>
            <person name="Carvalho G."/>
            <person name="Nielsen K.L."/>
            <person name="Barreto Crespo M.T."/>
            <person name="Stensballe A."/>
            <person name="Nielsen J.L."/>
        </authorList>
    </citation>
    <scope>NUCLEOTIDE SEQUENCE [LARGE SCALE GENOMIC DNA]</scope>
    <source>
        <strain evidence="3 4">I11</strain>
    </source>
</reference>
<dbReference type="PRINTS" id="PR00038">
    <property type="entry name" value="HTHLUXR"/>
</dbReference>
<dbReference type="Pfam" id="PF00196">
    <property type="entry name" value="GerE"/>
    <property type="match status" value="1"/>
</dbReference>
<dbReference type="PATRIC" id="fig|1097667.3.peg.1860"/>
<dbReference type="InterPro" id="IPR000792">
    <property type="entry name" value="Tscrpt_reg_LuxR_C"/>
</dbReference>
<dbReference type="SMART" id="SM00421">
    <property type="entry name" value="HTH_LUXR"/>
    <property type="match status" value="1"/>
</dbReference>
<dbReference type="AlphaFoldDB" id="H0E4Z2"/>
<name>H0E4Z2_9ACTN</name>
<proteinExistence type="predicted"/>
<dbReference type="InterPro" id="IPR016032">
    <property type="entry name" value="Sig_transdc_resp-reg_C-effctor"/>
</dbReference>
<gene>
    <name evidence="3" type="ORF">PAI11_18770</name>
</gene>
<organism evidence="3 4">
    <name type="scientific">Patulibacter medicamentivorans</name>
    <dbReference type="NCBI Taxonomy" id="1097667"/>
    <lineage>
        <taxon>Bacteria</taxon>
        <taxon>Bacillati</taxon>
        <taxon>Actinomycetota</taxon>
        <taxon>Thermoleophilia</taxon>
        <taxon>Solirubrobacterales</taxon>
        <taxon>Patulibacteraceae</taxon>
        <taxon>Patulibacter</taxon>
    </lineage>
</organism>
<dbReference type="Gene3D" id="1.10.10.10">
    <property type="entry name" value="Winged helix-like DNA-binding domain superfamily/Winged helix DNA-binding domain"/>
    <property type="match status" value="1"/>
</dbReference>
<feature type="domain" description="HTH luxR-type" evidence="2">
    <location>
        <begin position="363"/>
        <end position="428"/>
    </location>
</feature>
<dbReference type="GO" id="GO:0006355">
    <property type="term" value="P:regulation of DNA-templated transcription"/>
    <property type="evidence" value="ECO:0007669"/>
    <property type="project" value="InterPro"/>
</dbReference>
<sequence length="437" mass="46468">MPARSADAQREMLRHARLPGDTPAERLALANAALAHGFDPDQRAEVALALARRALGDGALAREQGTETPAWGQACYAAIFAEDLETVERESDIALDQGRRRGSPLALVSGWIGHVSVRLQRGDLPGAVAAGEAALDCASDVRWTVIASRWLSASARFLAEALVGTGELERADDLLREWERAGDLDLPDLVLVRLGRAFHAEAVGDHERALAEATRFGEVCASVGYVERNSPWRLVAARAASALGDQRRAVALADEALVLTRRWGAPGELGATLRTRALVGPGGARAAGLQEAVTLLRTTPRRLALATALVDLGVAQRRHGLRRHARAALEEGMDLAARCGAVPLAERARTELHVLGARPRRHLASGVQSLTATQRRVAELVADGLTNREIAQAAFITQKTAETHVSAVLRKLDVRSRHQVAGCLAADAEPGATANAG</sequence>
<dbReference type="Gene3D" id="1.25.40.10">
    <property type="entry name" value="Tetratricopeptide repeat domain"/>
    <property type="match status" value="1"/>
</dbReference>
<accession>H0E4Z2</accession>
<dbReference type="InterPro" id="IPR039420">
    <property type="entry name" value="WalR-like"/>
</dbReference>
<dbReference type="EMBL" id="AGUD01000128">
    <property type="protein sequence ID" value="EHN11243.1"/>
    <property type="molecule type" value="Genomic_DNA"/>
</dbReference>
<dbReference type="SUPFAM" id="SSF46894">
    <property type="entry name" value="C-terminal effector domain of the bipartite response regulators"/>
    <property type="match status" value="1"/>
</dbReference>
<dbReference type="InterPro" id="IPR011990">
    <property type="entry name" value="TPR-like_helical_dom_sf"/>
</dbReference>
<keyword evidence="1" id="KW-0238">DNA-binding</keyword>
<dbReference type="GO" id="GO:0003677">
    <property type="term" value="F:DNA binding"/>
    <property type="evidence" value="ECO:0007669"/>
    <property type="project" value="UniProtKB-KW"/>
</dbReference>
<keyword evidence="4" id="KW-1185">Reference proteome</keyword>
<dbReference type="PANTHER" id="PTHR43214:SF42">
    <property type="entry name" value="TRANSCRIPTIONAL REGULATORY PROTEIN DESR"/>
    <property type="match status" value="1"/>
</dbReference>
<comment type="caution">
    <text evidence="3">The sequence shown here is derived from an EMBL/GenBank/DDBJ whole genome shotgun (WGS) entry which is preliminary data.</text>
</comment>
<evidence type="ECO:0000313" key="4">
    <source>
        <dbReference type="Proteomes" id="UP000005143"/>
    </source>
</evidence>
<dbReference type="Proteomes" id="UP000005143">
    <property type="component" value="Unassembled WGS sequence"/>
</dbReference>
<evidence type="ECO:0000259" key="2">
    <source>
        <dbReference type="PROSITE" id="PS50043"/>
    </source>
</evidence>
<dbReference type="PANTHER" id="PTHR43214">
    <property type="entry name" value="TWO-COMPONENT RESPONSE REGULATOR"/>
    <property type="match status" value="1"/>
</dbReference>
<dbReference type="InterPro" id="IPR036388">
    <property type="entry name" value="WH-like_DNA-bd_sf"/>
</dbReference>
<protein>
    <submittedName>
        <fullName evidence="3">Putative regulatory protein</fullName>
    </submittedName>
</protein>
<evidence type="ECO:0000313" key="3">
    <source>
        <dbReference type="EMBL" id="EHN11243.1"/>
    </source>
</evidence>
<evidence type="ECO:0000256" key="1">
    <source>
        <dbReference type="ARBA" id="ARBA00023125"/>
    </source>
</evidence>
<dbReference type="CDD" id="cd06170">
    <property type="entry name" value="LuxR_C_like"/>
    <property type="match status" value="1"/>
</dbReference>